<evidence type="ECO:0000256" key="5">
    <source>
        <dbReference type="ARBA" id="ARBA00023136"/>
    </source>
</evidence>
<dbReference type="InterPro" id="IPR051449">
    <property type="entry name" value="ABC-2_transporter_component"/>
</dbReference>
<dbReference type="EMBL" id="JBHRTD010000018">
    <property type="protein sequence ID" value="MFC3139990.1"/>
    <property type="molecule type" value="Genomic_DNA"/>
</dbReference>
<keyword evidence="3 6" id="KW-0812">Transmembrane</keyword>
<dbReference type="InterPro" id="IPR013525">
    <property type="entry name" value="ABC2_TM"/>
</dbReference>
<dbReference type="Pfam" id="PF12698">
    <property type="entry name" value="ABC2_membrane_3"/>
    <property type="match status" value="1"/>
</dbReference>
<sequence length="390" mass="43084">MSIWKLVLLELKAIATDKAIAITLFGGVLFYSVLYPLPYLHEVPTRQAIVVVDLDRSGLSRELIRHANASPKLEVVGTVGSIPEAANWIALPREGIQAHGLLVIPEHFSRDVKLGKGATLAIGGDASYFLVYSAIAEGLVDVGMDFATELKWQALTSRGTNPVAAELQLNPLDINSVPAFNLSLGYTPYVVPGLFLLILQQTMLVGIGILGAGQWRNKGYWDQVSPLMLLGGRMLAFMLIYSVFTAYYVGWCYYWYGANLMASATEVGLLLLPFLLATTVVGIAFSALFTKREQPTQVLLLLSMPILFASGFVWPLSLIPEPLVWLSQIFPVTPAIMGMLEMNQMGVSWSQILPSWLHMWGLLVIFTPLAWWGIKYHRDRLVDSKSKQLS</sequence>
<keyword evidence="5 6" id="KW-0472">Membrane</keyword>
<evidence type="ECO:0000256" key="3">
    <source>
        <dbReference type="ARBA" id="ARBA00022692"/>
    </source>
</evidence>
<dbReference type="PANTHER" id="PTHR30294:SF46">
    <property type="entry name" value="ABC TRANSPORTER PERMEASE"/>
    <property type="match status" value="1"/>
</dbReference>
<dbReference type="PANTHER" id="PTHR30294">
    <property type="entry name" value="MEMBRANE COMPONENT OF ABC TRANSPORTER YHHJ-RELATED"/>
    <property type="match status" value="1"/>
</dbReference>
<feature type="transmembrane region" description="Helical" evidence="6">
    <location>
        <begin position="189"/>
        <end position="213"/>
    </location>
</feature>
<keyword evidence="4 6" id="KW-1133">Transmembrane helix</keyword>
<reference evidence="9" key="1">
    <citation type="journal article" date="2019" name="Int. J. Syst. Evol. Microbiol.">
        <title>The Global Catalogue of Microorganisms (GCM) 10K type strain sequencing project: providing services to taxonomists for standard genome sequencing and annotation.</title>
        <authorList>
            <consortium name="The Broad Institute Genomics Platform"/>
            <consortium name="The Broad Institute Genome Sequencing Center for Infectious Disease"/>
            <person name="Wu L."/>
            <person name="Ma J."/>
        </authorList>
    </citation>
    <scope>NUCLEOTIDE SEQUENCE [LARGE SCALE GENOMIC DNA]</scope>
    <source>
        <strain evidence="9">KCTC 52277</strain>
    </source>
</reference>
<gene>
    <name evidence="8" type="ORF">ACFOE0_17670</name>
</gene>
<evidence type="ECO:0000256" key="1">
    <source>
        <dbReference type="ARBA" id="ARBA00004651"/>
    </source>
</evidence>
<evidence type="ECO:0000256" key="2">
    <source>
        <dbReference type="ARBA" id="ARBA00022475"/>
    </source>
</evidence>
<accession>A0ABV7GIZ1</accession>
<feature type="transmembrane region" description="Helical" evidence="6">
    <location>
        <begin position="352"/>
        <end position="374"/>
    </location>
</feature>
<dbReference type="RefSeq" id="WP_248933922.1">
    <property type="nucleotide sequence ID" value="NZ_JAKILF010000001.1"/>
</dbReference>
<feature type="transmembrane region" description="Helical" evidence="6">
    <location>
        <begin position="268"/>
        <end position="289"/>
    </location>
</feature>
<evidence type="ECO:0000256" key="4">
    <source>
        <dbReference type="ARBA" id="ARBA00022989"/>
    </source>
</evidence>
<dbReference type="Proteomes" id="UP001595621">
    <property type="component" value="Unassembled WGS sequence"/>
</dbReference>
<proteinExistence type="predicted"/>
<feature type="transmembrane region" description="Helical" evidence="6">
    <location>
        <begin position="20"/>
        <end position="37"/>
    </location>
</feature>
<protein>
    <submittedName>
        <fullName evidence="8">ABC transporter permease</fullName>
    </submittedName>
</protein>
<organism evidence="8 9">
    <name type="scientific">Shewanella submarina</name>
    <dbReference type="NCBI Taxonomy" id="2016376"/>
    <lineage>
        <taxon>Bacteria</taxon>
        <taxon>Pseudomonadati</taxon>
        <taxon>Pseudomonadota</taxon>
        <taxon>Gammaproteobacteria</taxon>
        <taxon>Alteromonadales</taxon>
        <taxon>Shewanellaceae</taxon>
        <taxon>Shewanella</taxon>
    </lineage>
</organism>
<comment type="caution">
    <text evidence="8">The sequence shown here is derived from an EMBL/GenBank/DDBJ whole genome shotgun (WGS) entry which is preliminary data.</text>
</comment>
<feature type="transmembrane region" description="Helical" evidence="6">
    <location>
        <begin position="234"/>
        <end position="256"/>
    </location>
</feature>
<name>A0ABV7GIZ1_9GAMM</name>
<dbReference type="Gene3D" id="3.40.1710.10">
    <property type="entry name" value="abc type-2 transporter like domain"/>
    <property type="match status" value="1"/>
</dbReference>
<keyword evidence="9" id="KW-1185">Reference proteome</keyword>
<evidence type="ECO:0000313" key="9">
    <source>
        <dbReference type="Proteomes" id="UP001595621"/>
    </source>
</evidence>
<keyword evidence="2" id="KW-1003">Cell membrane</keyword>
<comment type="subcellular location">
    <subcellularLocation>
        <location evidence="1">Cell membrane</location>
        <topology evidence="1">Multi-pass membrane protein</topology>
    </subcellularLocation>
</comment>
<evidence type="ECO:0000256" key="6">
    <source>
        <dbReference type="SAM" id="Phobius"/>
    </source>
</evidence>
<feature type="transmembrane region" description="Helical" evidence="6">
    <location>
        <begin position="298"/>
        <end position="317"/>
    </location>
</feature>
<evidence type="ECO:0000259" key="7">
    <source>
        <dbReference type="Pfam" id="PF12698"/>
    </source>
</evidence>
<feature type="domain" description="ABC-2 type transporter transmembrane" evidence="7">
    <location>
        <begin position="20"/>
        <end position="372"/>
    </location>
</feature>
<evidence type="ECO:0000313" key="8">
    <source>
        <dbReference type="EMBL" id="MFC3139990.1"/>
    </source>
</evidence>